<dbReference type="PANTHER" id="PTHR11985:SF15">
    <property type="entry name" value="GLYCEROL-3-PHOSPHATE DEHYDROGENASE, MITOCHONDRIAL"/>
    <property type="match status" value="1"/>
</dbReference>
<evidence type="ECO:0000256" key="3">
    <source>
        <dbReference type="ARBA" id="ARBA00022630"/>
    </source>
</evidence>
<feature type="domain" description="FAD dependent oxidoreductase" evidence="6">
    <location>
        <begin position="4"/>
        <end position="350"/>
    </location>
</feature>
<accession>A0A2W4Z9J2</accession>
<evidence type="ECO:0000313" key="8">
    <source>
        <dbReference type="EMBL" id="PZO79023.1"/>
    </source>
</evidence>
<keyword evidence="5" id="KW-0560">Oxidoreductase</keyword>
<evidence type="ECO:0000256" key="2">
    <source>
        <dbReference type="ARBA" id="ARBA00007330"/>
    </source>
</evidence>
<comment type="similarity">
    <text evidence="2">Belongs to the FAD-dependent glycerol-3-phosphate dehydrogenase family.</text>
</comment>
<dbReference type="NCBIfam" id="NF009906">
    <property type="entry name" value="PRK13369.1"/>
    <property type="match status" value="1"/>
</dbReference>
<proteinExistence type="inferred from homology"/>
<dbReference type="InterPro" id="IPR038299">
    <property type="entry name" value="DAO_C_sf"/>
</dbReference>
<dbReference type="InterPro" id="IPR006076">
    <property type="entry name" value="FAD-dep_OxRdtase"/>
</dbReference>
<dbReference type="GO" id="GO:0004368">
    <property type="term" value="F:glycerol-3-phosphate dehydrogenase (quinone) activity"/>
    <property type="evidence" value="ECO:0007669"/>
    <property type="project" value="InterPro"/>
</dbReference>
<dbReference type="SUPFAM" id="SSF51905">
    <property type="entry name" value="FAD/NAD(P)-binding domain"/>
    <property type="match status" value="1"/>
</dbReference>
<dbReference type="Pfam" id="PF16901">
    <property type="entry name" value="DAO_C"/>
    <property type="match status" value="1"/>
</dbReference>
<dbReference type="Pfam" id="PF01266">
    <property type="entry name" value="DAO"/>
    <property type="match status" value="1"/>
</dbReference>
<dbReference type="Gene3D" id="1.10.8.870">
    <property type="entry name" value="Alpha-glycerophosphate oxidase, cap domain"/>
    <property type="match status" value="1"/>
</dbReference>
<evidence type="ECO:0000256" key="1">
    <source>
        <dbReference type="ARBA" id="ARBA00001974"/>
    </source>
</evidence>
<dbReference type="AlphaFoldDB" id="A0A2W4Z9J2"/>
<dbReference type="Proteomes" id="UP000248614">
    <property type="component" value="Unassembled WGS sequence"/>
</dbReference>
<dbReference type="InterPro" id="IPR031656">
    <property type="entry name" value="DAO_C"/>
</dbReference>
<gene>
    <name evidence="8" type="ORF">DI632_05300</name>
</gene>
<dbReference type="InterPro" id="IPR036188">
    <property type="entry name" value="FAD/NAD-bd_sf"/>
</dbReference>
<keyword evidence="3" id="KW-0285">Flavoprotein</keyword>
<evidence type="ECO:0000256" key="5">
    <source>
        <dbReference type="ARBA" id="ARBA00023002"/>
    </source>
</evidence>
<evidence type="ECO:0000259" key="6">
    <source>
        <dbReference type="Pfam" id="PF01266"/>
    </source>
</evidence>
<comment type="caution">
    <text evidence="8">The sequence shown here is derived from an EMBL/GenBank/DDBJ whole genome shotgun (WGS) entry which is preliminary data.</text>
</comment>
<dbReference type="Gene3D" id="3.50.50.60">
    <property type="entry name" value="FAD/NAD(P)-binding domain"/>
    <property type="match status" value="1"/>
</dbReference>
<feature type="domain" description="Alpha-glycerophosphate oxidase C-terminal" evidence="7">
    <location>
        <begin position="372"/>
        <end position="466"/>
    </location>
</feature>
<protein>
    <submittedName>
        <fullName evidence="8">Glycerol-3-phosphate dehydrogenase</fullName>
    </submittedName>
</protein>
<dbReference type="GO" id="GO:0046168">
    <property type="term" value="P:glycerol-3-phosphate catabolic process"/>
    <property type="evidence" value="ECO:0007669"/>
    <property type="project" value="TreeGrafter"/>
</dbReference>
<dbReference type="NCBIfam" id="NF008899">
    <property type="entry name" value="PRK12266.1"/>
    <property type="match status" value="1"/>
</dbReference>
<keyword evidence="4" id="KW-0274">FAD</keyword>
<reference evidence="8 9" key="1">
    <citation type="submission" date="2017-08" db="EMBL/GenBank/DDBJ databases">
        <title>Infants hospitalized years apart are colonized by the same room-sourced microbial strains.</title>
        <authorList>
            <person name="Brooks B."/>
            <person name="Olm M.R."/>
            <person name="Firek B.A."/>
            <person name="Baker R."/>
            <person name="Thomas B.C."/>
            <person name="Morowitz M.J."/>
            <person name="Banfield J.F."/>
        </authorList>
    </citation>
    <scope>NUCLEOTIDE SEQUENCE [LARGE SCALE GENOMIC DNA]</scope>
    <source>
        <strain evidence="8">S2_018_000_R3_110</strain>
    </source>
</reference>
<dbReference type="PANTHER" id="PTHR11985">
    <property type="entry name" value="GLYCEROL-3-PHOSPHATE DEHYDROGENASE"/>
    <property type="match status" value="1"/>
</dbReference>
<name>A0A2W4Z9J2_9SPHN</name>
<dbReference type="Gene3D" id="3.30.9.10">
    <property type="entry name" value="D-Amino Acid Oxidase, subunit A, domain 2"/>
    <property type="match status" value="1"/>
</dbReference>
<comment type="cofactor">
    <cofactor evidence="1">
        <name>FAD</name>
        <dbReference type="ChEBI" id="CHEBI:57692"/>
    </cofactor>
</comment>
<evidence type="ECO:0000313" key="9">
    <source>
        <dbReference type="Proteomes" id="UP000248614"/>
    </source>
</evidence>
<dbReference type="EMBL" id="QFNF01000009">
    <property type="protein sequence ID" value="PZO79023.1"/>
    <property type="molecule type" value="Genomic_DNA"/>
</dbReference>
<sequence>MIRDILIIGGGINGCAVAREAALHGLDVLLVERDDLASHTSAASTKLIHGGLRYLEHREFGLVREALAERERLIRAAPHLIRPMPFILPHSPGIRPWWLVRAGLYLYDALAWGTKLPGSRGLRASDTMYRTPLKGDVRGFVYWDAFVDDARLTLANAVDAAENGAEIRTRTTMESARRQDGLWQVQLSDGQSIAARAIVNTAGPWVTDAIQRLGLNKKSNVRLVKGSHIVVPKLYDGDHAYIFQLPDRRIIFSIPWLNDYTQIGTTDIAVRDPGDAQIDTQETAYLCNAVNTYFKTHITPTDVVDSWSGIRPLYDDGIAEASGVTRDFVLELDRSAPVLLSVFGGKITTARHLAEKVMEKLGPELGFAPRIVTRDRPFPGGDMASIDGFSRDMHARFAFLGEARLMRMIHAYGTRLLDLLADVDDIEDMGADLGNGLTERELRWMQAHEWACTAEDVLDRRSKLRLGGEPELGSCVTRAMEAEPGPIQDGLTAPA</sequence>
<dbReference type="PRINTS" id="PR01001">
    <property type="entry name" value="FADG3PDH"/>
</dbReference>
<evidence type="ECO:0000256" key="4">
    <source>
        <dbReference type="ARBA" id="ARBA00022827"/>
    </source>
</evidence>
<dbReference type="InterPro" id="IPR000447">
    <property type="entry name" value="G3P_DH_FAD-dep"/>
</dbReference>
<organism evidence="8 9">
    <name type="scientific">Sphingomonas hengshuiensis</name>
    <dbReference type="NCBI Taxonomy" id="1609977"/>
    <lineage>
        <taxon>Bacteria</taxon>
        <taxon>Pseudomonadati</taxon>
        <taxon>Pseudomonadota</taxon>
        <taxon>Alphaproteobacteria</taxon>
        <taxon>Sphingomonadales</taxon>
        <taxon>Sphingomonadaceae</taxon>
        <taxon>Sphingomonas</taxon>
    </lineage>
</organism>
<evidence type="ECO:0000259" key="7">
    <source>
        <dbReference type="Pfam" id="PF16901"/>
    </source>
</evidence>